<evidence type="ECO:0000256" key="1">
    <source>
        <dbReference type="SAM" id="SignalP"/>
    </source>
</evidence>
<organism evidence="2 3">
    <name type="scientific">Maribacter flavus</name>
    <dbReference type="NCBI Taxonomy" id="1658664"/>
    <lineage>
        <taxon>Bacteria</taxon>
        <taxon>Pseudomonadati</taxon>
        <taxon>Bacteroidota</taxon>
        <taxon>Flavobacteriia</taxon>
        <taxon>Flavobacteriales</taxon>
        <taxon>Flavobacteriaceae</taxon>
        <taxon>Maribacter</taxon>
    </lineage>
</organism>
<sequence length="951" mass="98766">MKRLSILSLVLSMVASVAMAQIKIGDNPQTLDPSSLLELESNSRVLVISKLSTAQMEAIAPQRGGMVYNTDTECVHYFNGAQWVNLCDAVSFTITNDPIENLRSTIAITQTQGNYNLEVATNSIRTEQIADGGINGVDIQDNSIGRNKLGDAAVGPDELATESVDSDAIIDGTILPRDIGSSLPNHVLATDINGTVLWQDQNDVYELSFDKDTNTLAIVPATGLGSNSINLEALVGSDDQTLTLTPDNRLQIENGNEIDLSFFNNAGTDNQTISTDDTPGNIAILNGNEITLNVNDADAEPDNELQNINEVLADGNDAGGLLIKNIGTPVDDQDAVTKAYVDGAITGVGGNIVSTQPGNLIVNNAGAFYADPDNDSTNEIQDLELTTDILTITNNAAATPIDLSPYLDNTDDQNASGVEVTATPTNYTAGTPDVEAHLAGIDAALAGGGGSTELADQITITGDGTLGNEFTVGTIGSAQITNGTILLEDINQNGAADGQIIKWDATANAGIGGWITADDRTDGTGIPALTNGTILIGDVTDLPQERVLNGDISMDNTGLATIAVDAVTSAEIADLSIATEDLADNSVTIEKIAEGLDGQILTTDGTDVIWADNTLTISNLATDDLTQDNEDRIYNFGANALTFIGTGTIGISQNPAFNASAALHVDGTTLSNGFATASPLGFYLNGDLDTGLHFDEFTPDLVSLTAGNIRALTVTNTAGTTNVLVPERLQLGGLVADNTNAIGTNGQVLTSTGTGVAWQDVPGSLTGITGSIFFADATGAPTENNVQLFWDTANNYLGVGTNTPDRKLDVEGEIRGNQFSSTGGTEAEPAYSFSTGDDANTGMFRPAADEIGFSVGGEEALRIEEEGGNTNVTIFQSLTLDNLLLDKDGDAGTPGQILSSTGTETDWIDAPAVGAADWSTLTGIPAGFADDTDDVLDEAAVDGFVANNGYL</sequence>
<keyword evidence="3" id="KW-1185">Reference proteome</keyword>
<feature type="non-terminal residue" evidence="2">
    <location>
        <position position="951"/>
    </location>
</feature>
<dbReference type="Proteomes" id="UP001343698">
    <property type="component" value="Unassembled WGS sequence"/>
</dbReference>
<comment type="caution">
    <text evidence="2">The sequence shown here is derived from an EMBL/GenBank/DDBJ whole genome shotgun (WGS) entry which is preliminary data.</text>
</comment>
<reference evidence="2 3" key="1">
    <citation type="submission" date="2024-01" db="EMBL/GenBank/DDBJ databases">
        <title>Maribacter spp. originated from different algae showed divergent polysaccharides utilization ability.</title>
        <authorList>
            <person name="Wang H."/>
            <person name="Wu Y."/>
        </authorList>
    </citation>
    <scope>NUCLEOTIDE SEQUENCE [LARGE SCALE GENOMIC DNA]</scope>
    <source>
        <strain evidence="2 3">KPT27_14</strain>
    </source>
</reference>
<dbReference type="EMBL" id="JAZDDF010000010">
    <property type="protein sequence ID" value="MEE1973909.1"/>
    <property type="molecule type" value="Genomic_DNA"/>
</dbReference>
<feature type="signal peptide" evidence="1">
    <location>
        <begin position="1"/>
        <end position="20"/>
    </location>
</feature>
<dbReference type="RefSeq" id="WP_330072494.1">
    <property type="nucleotide sequence ID" value="NZ_JAZDDF010000010.1"/>
</dbReference>
<keyword evidence="1" id="KW-0732">Signal</keyword>
<name>A0ABU7ILS4_9FLAO</name>
<evidence type="ECO:0000313" key="2">
    <source>
        <dbReference type="EMBL" id="MEE1973909.1"/>
    </source>
</evidence>
<feature type="chain" id="PRO_5047456403" evidence="1">
    <location>
        <begin position="21"/>
        <end position="951"/>
    </location>
</feature>
<evidence type="ECO:0000313" key="3">
    <source>
        <dbReference type="Proteomes" id="UP001343698"/>
    </source>
</evidence>
<accession>A0ABU7ILS4</accession>
<gene>
    <name evidence="2" type="ORF">V1H85_15715</name>
</gene>
<protein>
    <submittedName>
        <fullName evidence="2">Uncharacterized protein</fullName>
    </submittedName>
</protein>
<proteinExistence type="predicted"/>